<evidence type="ECO:0000256" key="1">
    <source>
        <dbReference type="SAM" id="Phobius"/>
    </source>
</evidence>
<proteinExistence type="predicted"/>
<sequence>MIQCFGAGIFSCLWFSYCCLQSLVVFPTFLLALFTLLSRRNFRLWRCLQGVIHCGFCIGSYKMQPFLSVHFLYSPGGHAFFDESRIPEELLFSIVQ</sequence>
<keyword evidence="1" id="KW-0472">Membrane</keyword>
<organism evidence="2">
    <name type="scientific">Petromyces alliaceus</name>
    <name type="common">Aspergillus alliaceus</name>
    <dbReference type="NCBI Taxonomy" id="209559"/>
    <lineage>
        <taxon>Eukaryota</taxon>
        <taxon>Fungi</taxon>
        <taxon>Dikarya</taxon>
        <taxon>Ascomycota</taxon>
        <taxon>Pezizomycotina</taxon>
        <taxon>Eurotiomycetes</taxon>
        <taxon>Eurotiomycetidae</taxon>
        <taxon>Eurotiales</taxon>
        <taxon>Aspergillaceae</taxon>
        <taxon>Aspergillus</taxon>
        <taxon>Aspergillus subgen. Circumdati</taxon>
    </lineage>
</organism>
<reference evidence="2" key="1">
    <citation type="submission" date="2019-04" db="EMBL/GenBank/DDBJ databases">
        <title>Friends and foes A comparative genomics studyof 23 Aspergillus species from section Flavi.</title>
        <authorList>
            <consortium name="DOE Joint Genome Institute"/>
            <person name="Kjaerbolling I."/>
            <person name="Vesth T."/>
            <person name="Frisvad J.C."/>
            <person name="Nybo J.L."/>
            <person name="Theobald S."/>
            <person name="Kildgaard S."/>
            <person name="Isbrandt T."/>
            <person name="Kuo A."/>
            <person name="Sato A."/>
            <person name="Lyhne E.K."/>
            <person name="Kogle M.E."/>
            <person name="Wiebenga A."/>
            <person name="Kun R.S."/>
            <person name="Lubbers R.J."/>
            <person name="Makela M.R."/>
            <person name="Barry K."/>
            <person name="Chovatia M."/>
            <person name="Clum A."/>
            <person name="Daum C."/>
            <person name="Haridas S."/>
            <person name="He G."/>
            <person name="LaButti K."/>
            <person name="Lipzen A."/>
            <person name="Mondo S."/>
            <person name="Riley R."/>
            <person name="Salamov A."/>
            <person name="Simmons B.A."/>
            <person name="Magnuson J.K."/>
            <person name="Henrissat B."/>
            <person name="Mortensen U.H."/>
            <person name="Larsen T.O."/>
            <person name="Devries R.P."/>
            <person name="Grigoriev I.V."/>
            <person name="Machida M."/>
            <person name="Baker S.E."/>
            <person name="Andersen M.R."/>
        </authorList>
    </citation>
    <scope>NUCLEOTIDE SEQUENCE [LARGE SCALE GENOMIC DNA]</scope>
    <source>
        <strain evidence="2">IBT 14317</strain>
    </source>
</reference>
<dbReference type="Proteomes" id="UP000326877">
    <property type="component" value="Unassembled WGS sequence"/>
</dbReference>
<keyword evidence="1" id="KW-1133">Transmembrane helix</keyword>
<dbReference type="OrthoDB" id="4226308at2759"/>
<name>A0A5N7CJL2_PETAA</name>
<dbReference type="AlphaFoldDB" id="A0A5N7CJL2"/>
<evidence type="ECO:0000313" key="2">
    <source>
        <dbReference type="EMBL" id="KAE8394305.1"/>
    </source>
</evidence>
<keyword evidence="1" id="KW-0812">Transmembrane</keyword>
<gene>
    <name evidence="2" type="ORF">BDV23DRAFT_11457</name>
</gene>
<protein>
    <submittedName>
        <fullName evidence="2">Uncharacterized protein</fullName>
    </submittedName>
</protein>
<accession>A0A5N7CJL2</accession>
<feature type="transmembrane region" description="Helical" evidence="1">
    <location>
        <begin position="14"/>
        <end position="37"/>
    </location>
</feature>
<dbReference type="EMBL" id="ML735224">
    <property type="protein sequence ID" value="KAE8394305.1"/>
    <property type="molecule type" value="Genomic_DNA"/>
</dbReference>